<dbReference type="AlphaFoldDB" id="A0A133NRW8"/>
<dbReference type="PATRIC" id="fig|2702.100.peg.1233"/>
<dbReference type="Proteomes" id="UP000070687">
    <property type="component" value="Unassembled WGS sequence"/>
</dbReference>
<name>A0A133NRW8_GARVA</name>
<evidence type="ECO:0000313" key="1">
    <source>
        <dbReference type="EMBL" id="KXA19052.1"/>
    </source>
</evidence>
<reference evidence="1 2" key="1">
    <citation type="submission" date="2016-01" db="EMBL/GenBank/DDBJ databases">
        <authorList>
            <person name="Oliw E.H."/>
        </authorList>
    </citation>
    <scope>NUCLEOTIDE SEQUENCE [LARGE SCALE GENOMIC DNA]</scope>
    <source>
        <strain evidence="1 2">PSS_7772B</strain>
    </source>
</reference>
<gene>
    <name evidence="1" type="ORF">HMPREF3208_01247</name>
</gene>
<dbReference type="EMBL" id="LRQB01000080">
    <property type="protein sequence ID" value="KXA19052.1"/>
    <property type="molecule type" value="Genomic_DNA"/>
</dbReference>
<organism evidence="1 2">
    <name type="scientific">Gardnerella vaginalis</name>
    <dbReference type="NCBI Taxonomy" id="2702"/>
    <lineage>
        <taxon>Bacteria</taxon>
        <taxon>Bacillati</taxon>
        <taxon>Actinomycetota</taxon>
        <taxon>Actinomycetes</taxon>
        <taxon>Bifidobacteriales</taxon>
        <taxon>Bifidobacteriaceae</taxon>
        <taxon>Gardnerella</taxon>
    </lineage>
</organism>
<proteinExistence type="predicted"/>
<comment type="caution">
    <text evidence="1">The sequence shown here is derived from an EMBL/GenBank/DDBJ whole genome shotgun (WGS) entry which is preliminary data.</text>
</comment>
<protein>
    <submittedName>
        <fullName evidence="1">Uncharacterized protein</fullName>
    </submittedName>
</protein>
<evidence type="ECO:0000313" key="2">
    <source>
        <dbReference type="Proteomes" id="UP000070687"/>
    </source>
</evidence>
<sequence length="42" mass="4940">MDWYPLESAVLCMCCMRMIRHAAFGKTTNLLYSIKGSFERHK</sequence>
<accession>A0A133NRW8</accession>